<feature type="compositionally biased region" description="Polar residues" evidence="15">
    <location>
        <begin position="643"/>
        <end position="658"/>
    </location>
</feature>
<dbReference type="SUPFAM" id="SSF57903">
    <property type="entry name" value="FYVE/PHD zinc finger"/>
    <property type="match status" value="1"/>
</dbReference>
<keyword evidence="7" id="KW-0156">Chromatin regulator</keyword>
<dbReference type="InterPro" id="IPR011011">
    <property type="entry name" value="Znf_FYVE_PHD"/>
</dbReference>
<dbReference type="FunFam" id="6.10.140.2220:FF:000002">
    <property type="entry name" value="Protein kinase C-binding protein 1 isoform C"/>
    <property type="match status" value="1"/>
</dbReference>
<keyword evidence="11" id="KW-0539">Nucleus</keyword>
<dbReference type="Proteomes" id="UP000694383">
    <property type="component" value="Unplaced"/>
</dbReference>
<dbReference type="GO" id="GO:0005694">
    <property type="term" value="C:chromosome"/>
    <property type="evidence" value="ECO:0007669"/>
    <property type="project" value="UniProtKB-SubCell"/>
</dbReference>
<evidence type="ECO:0000313" key="22">
    <source>
        <dbReference type="Proteomes" id="UP000694383"/>
    </source>
</evidence>
<dbReference type="GO" id="GO:0005634">
    <property type="term" value="C:nucleus"/>
    <property type="evidence" value="ECO:0007669"/>
    <property type="project" value="UniProtKB-SubCell"/>
</dbReference>
<evidence type="ECO:0000256" key="4">
    <source>
        <dbReference type="ARBA" id="ARBA00022723"/>
    </source>
</evidence>
<dbReference type="InterPro" id="IPR019787">
    <property type="entry name" value="Znf_PHD-finger"/>
</dbReference>
<evidence type="ECO:0000256" key="12">
    <source>
        <dbReference type="PROSITE-ProRule" id="PRU00035"/>
    </source>
</evidence>
<evidence type="ECO:0000256" key="6">
    <source>
        <dbReference type="ARBA" id="ARBA00022833"/>
    </source>
</evidence>
<evidence type="ECO:0000256" key="2">
    <source>
        <dbReference type="ARBA" id="ARBA00004286"/>
    </source>
</evidence>
<evidence type="ECO:0000256" key="9">
    <source>
        <dbReference type="ARBA" id="ARBA00023117"/>
    </source>
</evidence>
<feature type="region of interest" description="Disordered" evidence="15">
    <location>
        <begin position="929"/>
        <end position="984"/>
    </location>
</feature>
<dbReference type="PROSITE" id="PS50016">
    <property type="entry name" value="ZF_PHD_2"/>
    <property type="match status" value="1"/>
</dbReference>
<dbReference type="CDD" id="cd20160">
    <property type="entry name" value="PWWP_PRKCBP1"/>
    <property type="match status" value="1"/>
</dbReference>
<dbReference type="InterPro" id="IPR001487">
    <property type="entry name" value="Bromodomain"/>
</dbReference>
<dbReference type="PANTHER" id="PTHR46453">
    <property type="entry name" value="PROTEIN KINASE C-BINDING PROTEIN 1"/>
    <property type="match status" value="1"/>
</dbReference>
<dbReference type="PROSITE" id="PS50865">
    <property type="entry name" value="ZF_MYND_2"/>
    <property type="match status" value="1"/>
</dbReference>
<accession>A0A8C7YTK9</accession>
<evidence type="ECO:0000256" key="5">
    <source>
        <dbReference type="ARBA" id="ARBA00022771"/>
    </source>
</evidence>
<evidence type="ECO:0000259" key="18">
    <source>
        <dbReference type="PROSITE" id="PS50016"/>
    </source>
</evidence>
<dbReference type="Gene3D" id="1.20.920.10">
    <property type="entry name" value="Bromodomain-like"/>
    <property type="match status" value="1"/>
</dbReference>
<dbReference type="FunFam" id="2.30.30.140:FF:000003">
    <property type="entry name" value="Protein kinase C-binding protein 1 isoform C"/>
    <property type="match status" value="1"/>
</dbReference>
<reference evidence="21" key="1">
    <citation type="submission" date="2025-08" db="UniProtKB">
        <authorList>
            <consortium name="Ensembl"/>
        </authorList>
    </citation>
    <scope>IDENTIFICATION</scope>
</reference>
<dbReference type="SMART" id="SM00293">
    <property type="entry name" value="PWWP"/>
    <property type="match status" value="1"/>
</dbReference>
<dbReference type="SMART" id="SM00297">
    <property type="entry name" value="BROMO"/>
    <property type="match status" value="1"/>
</dbReference>
<feature type="compositionally biased region" description="Acidic residues" evidence="15">
    <location>
        <begin position="583"/>
        <end position="592"/>
    </location>
</feature>
<keyword evidence="9 12" id="KW-0103">Bromodomain</keyword>
<dbReference type="Gene3D" id="3.30.40.10">
    <property type="entry name" value="Zinc/RING finger domain, C3HC4 (zinc finger)"/>
    <property type="match status" value="1"/>
</dbReference>
<dbReference type="InterPro" id="IPR000313">
    <property type="entry name" value="PWWP_dom"/>
</dbReference>
<feature type="compositionally biased region" description="Basic and acidic residues" evidence="15">
    <location>
        <begin position="1"/>
        <end position="12"/>
    </location>
</feature>
<dbReference type="InterPro" id="IPR036427">
    <property type="entry name" value="Bromodomain-like_sf"/>
</dbReference>
<dbReference type="Ensembl" id="ENSOSIT00000034407.1">
    <property type="protein sequence ID" value="ENSOSIP00000032633.1"/>
    <property type="gene ID" value="ENSOSIG00000016569.1"/>
</dbReference>
<feature type="compositionally biased region" description="Basic and acidic residues" evidence="15">
    <location>
        <begin position="569"/>
        <end position="582"/>
    </location>
</feature>
<keyword evidence="5 13" id="KW-0863">Zinc-finger</keyword>
<dbReference type="InterPro" id="IPR057053">
    <property type="entry name" value="MYND_ZMYND11_ZMYD8"/>
</dbReference>
<dbReference type="GO" id="GO:0140006">
    <property type="term" value="F:histone H3 reader activity"/>
    <property type="evidence" value="ECO:0007669"/>
    <property type="project" value="UniProtKB-ARBA"/>
</dbReference>
<keyword evidence="16" id="KW-1133">Transmembrane helix</keyword>
<evidence type="ECO:0000256" key="1">
    <source>
        <dbReference type="ARBA" id="ARBA00004123"/>
    </source>
</evidence>
<feature type="compositionally biased region" description="Low complexity" evidence="15">
    <location>
        <begin position="738"/>
        <end position="749"/>
    </location>
</feature>
<feature type="coiled-coil region" evidence="14">
    <location>
        <begin position="824"/>
        <end position="888"/>
    </location>
</feature>
<keyword evidence="4" id="KW-0479">Metal-binding</keyword>
<evidence type="ECO:0000256" key="14">
    <source>
        <dbReference type="SAM" id="Coils"/>
    </source>
</evidence>
<dbReference type="GeneTree" id="ENSGT00940000154897"/>
<dbReference type="InterPro" id="IPR002893">
    <property type="entry name" value="Znf_MYND"/>
</dbReference>
<keyword evidence="14" id="KW-0175">Coiled coil</keyword>
<dbReference type="Gene3D" id="2.30.30.140">
    <property type="match status" value="1"/>
</dbReference>
<dbReference type="InterPro" id="IPR001965">
    <property type="entry name" value="Znf_PHD"/>
</dbReference>
<feature type="region of interest" description="Disordered" evidence="15">
    <location>
        <begin position="1"/>
        <end position="57"/>
    </location>
</feature>
<feature type="compositionally biased region" description="Polar residues" evidence="15">
    <location>
        <begin position="929"/>
        <end position="957"/>
    </location>
</feature>
<evidence type="ECO:0000256" key="16">
    <source>
        <dbReference type="SAM" id="Phobius"/>
    </source>
</evidence>
<keyword evidence="22" id="KW-1185">Reference proteome</keyword>
<evidence type="ECO:0000256" key="3">
    <source>
        <dbReference type="ARBA" id="ARBA00022454"/>
    </source>
</evidence>
<feature type="region of interest" description="Disordered" evidence="15">
    <location>
        <begin position="417"/>
        <end position="455"/>
    </location>
</feature>
<evidence type="ECO:0000259" key="19">
    <source>
        <dbReference type="PROSITE" id="PS50812"/>
    </source>
</evidence>
<dbReference type="Gene3D" id="6.10.140.2220">
    <property type="match status" value="1"/>
</dbReference>
<dbReference type="GO" id="GO:0005737">
    <property type="term" value="C:cytoplasm"/>
    <property type="evidence" value="ECO:0007669"/>
    <property type="project" value="TreeGrafter"/>
</dbReference>
<proteinExistence type="predicted"/>
<dbReference type="GO" id="GO:0008270">
    <property type="term" value="F:zinc ion binding"/>
    <property type="evidence" value="ECO:0007669"/>
    <property type="project" value="UniProtKB-KW"/>
</dbReference>
<evidence type="ECO:0000256" key="15">
    <source>
        <dbReference type="SAM" id="MobiDB-lite"/>
    </source>
</evidence>
<reference evidence="21" key="2">
    <citation type="submission" date="2025-09" db="UniProtKB">
        <authorList>
            <consortium name="Ensembl"/>
        </authorList>
    </citation>
    <scope>IDENTIFICATION</scope>
</reference>
<dbReference type="Pfam" id="PF23460">
    <property type="entry name" value="ZMYND8_CC"/>
    <property type="match status" value="1"/>
</dbReference>
<dbReference type="InterPro" id="IPR021931">
    <property type="entry name" value="ZMYND8"/>
</dbReference>
<keyword evidence="3" id="KW-0158">Chromosome</keyword>
<feature type="region of interest" description="Disordered" evidence="15">
    <location>
        <begin position="478"/>
        <end position="498"/>
    </location>
</feature>
<dbReference type="InterPro" id="IPR019786">
    <property type="entry name" value="Zinc_finger_PHD-type_CS"/>
</dbReference>
<dbReference type="PANTHER" id="PTHR46453:SF5">
    <property type="entry name" value="PROTEIN KINASE C-BINDING PROTEIN 1 ISOFORM X1"/>
    <property type="match status" value="1"/>
</dbReference>
<dbReference type="Pfam" id="PF24324">
    <property type="entry name" value="MYND_ZMYND11_ZMYD8"/>
    <property type="match status" value="1"/>
</dbReference>
<organism evidence="21 22">
    <name type="scientific">Oryzias sinensis</name>
    <name type="common">Chinese medaka</name>
    <dbReference type="NCBI Taxonomy" id="183150"/>
    <lineage>
        <taxon>Eukaryota</taxon>
        <taxon>Metazoa</taxon>
        <taxon>Chordata</taxon>
        <taxon>Craniata</taxon>
        <taxon>Vertebrata</taxon>
        <taxon>Euteleostomi</taxon>
        <taxon>Actinopterygii</taxon>
        <taxon>Neopterygii</taxon>
        <taxon>Teleostei</taxon>
        <taxon>Neoteleostei</taxon>
        <taxon>Acanthomorphata</taxon>
        <taxon>Ovalentaria</taxon>
        <taxon>Atherinomorphae</taxon>
        <taxon>Beloniformes</taxon>
        <taxon>Adrianichthyidae</taxon>
        <taxon>Oryziinae</taxon>
        <taxon>Oryzias</taxon>
    </lineage>
</organism>
<dbReference type="AlphaFoldDB" id="A0A8C7YTK9"/>
<evidence type="ECO:0000256" key="8">
    <source>
        <dbReference type="ARBA" id="ARBA00023015"/>
    </source>
</evidence>
<feature type="domain" description="MYND-type" evidence="20">
    <location>
        <begin position="892"/>
        <end position="926"/>
    </location>
</feature>
<dbReference type="GO" id="GO:0003714">
    <property type="term" value="F:transcription corepressor activity"/>
    <property type="evidence" value="ECO:0007669"/>
    <property type="project" value="TreeGrafter"/>
</dbReference>
<keyword evidence="10" id="KW-0804">Transcription</keyword>
<feature type="coiled-coil region" evidence="14">
    <location>
        <begin position="499"/>
        <end position="526"/>
    </location>
</feature>
<name>A0A8C7YTK9_9TELE</name>
<feature type="compositionally biased region" description="Basic and acidic residues" evidence="15">
    <location>
        <begin position="659"/>
        <end position="702"/>
    </location>
</feature>
<dbReference type="InterPro" id="IPR056987">
    <property type="entry name" value="ZMYND8_CC"/>
</dbReference>
<feature type="domain" description="PHD-type" evidence="18">
    <location>
        <begin position="87"/>
        <end position="132"/>
    </location>
</feature>
<evidence type="ECO:0000313" key="21">
    <source>
        <dbReference type="Ensembl" id="ENSOSIP00000032633.1"/>
    </source>
</evidence>
<sequence length="997" mass="111809">MEISTRSKDPGPSERMSQKRKIPSPSHSSNGHSSTETSPSPVKKKKKPGAVSSKDQSELRHGPFYYVKQPALTTDPVDVVPQDGRNDFYCWLCHREGQVLCCELCPRVYHAKCLKLPSEPEGDWFCPECEKITVAECIETQSKAMMMLTIDQLSYLLKFALQKMKQPGTEPFQKPVSLEQHPDYAEYIFHPMDLCTLEKNIKKKMYGCTEAFLADVKWILHNCIIYNGAEALFICFFYLFVLFLQMNEIEVCPECYLSACQKRDNWFCEPCSNPHPLVWAKLKGFPFWPAKALRDKDGQVDARFFGQHDRAWVPLNNCYLMSKEIPFSVKKTKSIFNSAMQEMEVYVENMRKKFGVFNYAPFRTSYTPDNNFQMLLDPSNPSSNPIKPDKQEKIKLSFDMTVSPKISLTRTVLSGAGGAGNTAGRQPPVSDVPCSPVSTNSSAHTGSDGEQEAADKSQDYFKLTKTFFSVWNSLDSPKTMNSQAPGITKQERPPQTGSILNLNLDRSKAEMDLKELSETVQQKQGATVALTSPKRQIKSRFQLNLDKTIESCKAQLGIDEISVDAYKGVEHSDSEDTDKSDSSESDYASDEEQNTKGDQDTANDKEPQKEPTKVKVKDKPSENQEESKTDSLPSNEPAEEDSNAVTSDAPTNKKTSSFLKKESQEKPKIAQELPVPKEKSQVQHETNHTVRGEDSDSERELVIDLGEEQGGKERKRRKKESTNNKESVKTEAVQQKDTPLTTSSSAVTLVSSSPASVAVMSASSLGTSATPSLTTDLYVPTTSADVAADIAKYTNKIMDAIKGTMTELYSDLSKNTSGNTLAEIKRLRIEIEKLQWLHQQELSEMKHNLELTMAEMRQSLEQERERLVNEVKKQMEVEKQQATDETKKKQWCANCRKEAIFYCCWNTSYCDYPCQQAHWPEHMKSCTQSATAPQQEPETESSTDPPNKGLGQTSGASNPLRDTPVSGPVDKDSDMEKSTDSIAVTLENEGTAFVKCR</sequence>
<dbReference type="PRINTS" id="PR00503">
    <property type="entry name" value="BROMODOMAIN"/>
</dbReference>
<feature type="compositionally biased region" description="Basic and acidic residues" evidence="15">
    <location>
        <begin position="720"/>
        <end position="729"/>
    </location>
</feature>
<feature type="compositionally biased region" description="Basic and acidic residues" evidence="15">
    <location>
        <begin position="969"/>
        <end position="979"/>
    </location>
</feature>
<feature type="compositionally biased region" description="Basic and acidic residues" evidence="15">
    <location>
        <begin position="593"/>
        <end position="629"/>
    </location>
</feature>
<dbReference type="Pfam" id="PF00439">
    <property type="entry name" value="Bromodomain"/>
    <property type="match status" value="1"/>
</dbReference>
<dbReference type="Pfam" id="PF12064">
    <property type="entry name" value="DUF3544"/>
    <property type="match status" value="1"/>
</dbReference>
<evidence type="ECO:0000259" key="17">
    <source>
        <dbReference type="PROSITE" id="PS50014"/>
    </source>
</evidence>
<feature type="compositionally biased region" description="Low complexity" evidence="15">
    <location>
        <begin position="427"/>
        <end position="438"/>
    </location>
</feature>
<evidence type="ECO:0000256" key="7">
    <source>
        <dbReference type="ARBA" id="ARBA00022853"/>
    </source>
</evidence>
<dbReference type="InterPro" id="IPR013083">
    <property type="entry name" value="Znf_RING/FYVE/PHD"/>
</dbReference>
<dbReference type="PROSITE" id="PS50014">
    <property type="entry name" value="BROMODOMAIN_2"/>
    <property type="match status" value="1"/>
</dbReference>
<evidence type="ECO:0000259" key="20">
    <source>
        <dbReference type="PROSITE" id="PS50865"/>
    </source>
</evidence>
<dbReference type="SMART" id="SM00249">
    <property type="entry name" value="PHD"/>
    <property type="match status" value="1"/>
</dbReference>
<feature type="transmembrane region" description="Helical" evidence="16">
    <location>
        <begin position="224"/>
        <end position="244"/>
    </location>
</feature>
<dbReference type="PROSITE" id="PS01360">
    <property type="entry name" value="ZF_MYND_1"/>
    <property type="match status" value="1"/>
</dbReference>
<dbReference type="InterPro" id="IPR037967">
    <property type="entry name" value="ZMYND8_Bromo_dom"/>
</dbReference>
<dbReference type="CDD" id="cd15538">
    <property type="entry name" value="PHD_PRKCBP1"/>
    <property type="match status" value="1"/>
</dbReference>
<keyword evidence="6" id="KW-0862">Zinc</keyword>
<dbReference type="Pfam" id="PF00855">
    <property type="entry name" value="PWWP"/>
    <property type="match status" value="1"/>
</dbReference>
<keyword evidence="16" id="KW-0812">Transmembrane</keyword>
<feature type="domain" description="PWWP" evidence="19">
    <location>
        <begin position="274"/>
        <end position="324"/>
    </location>
</feature>
<dbReference type="PROSITE" id="PS50812">
    <property type="entry name" value="PWWP"/>
    <property type="match status" value="1"/>
</dbReference>
<evidence type="ECO:0000256" key="11">
    <source>
        <dbReference type="ARBA" id="ARBA00023242"/>
    </source>
</evidence>
<feature type="region of interest" description="Disordered" evidence="15">
    <location>
        <begin position="569"/>
        <end position="749"/>
    </location>
</feature>
<dbReference type="SUPFAM" id="SSF47370">
    <property type="entry name" value="Bromodomain"/>
    <property type="match status" value="1"/>
</dbReference>
<dbReference type="PROSITE" id="PS01359">
    <property type="entry name" value="ZF_PHD_1"/>
    <property type="match status" value="1"/>
</dbReference>
<protein>
    <submittedName>
        <fullName evidence="21">Zinc finger, MYND-type containing 8</fullName>
    </submittedName>
</protein>
<dbReference type="SUPFAM" id="SSF144232">
    <property type="entry name" value="HIT/MYND zinc finger-like"/>
    <property type="match status" value="1"/>
</dbReference>
<evidence type="ECO:0000256" key="13">
    <source>
        <dbReference type="PROSITE-ProRule" id="PRU00134"/>
    </source>
</evidence>
<keyword evidence="8" id="KW-0805">Transcription regulation</keyword>
<dbReference type="InterPro" id="IPR044075">
    <property type="entry name" value="PRKCBP1_PHD"/>
</dbReference>
<dbReference type="SUPFAM" id="SSF63748">
    <property type="entry name" value="Tudor/PWWP/MBT"/>
    <property type="match status" value="1"/>
</dbReference>
<feature type="compositionally biased region" description="Low complexity" evidence="15">
    <location>
        <begin position="23"/>
        <end position="41"/>
    </location>
</feature>
<evidence type="ECO:0000256" key="10">
    <source>
        <dbReference type="ARBA" id="ARBA00023163"/>
    </source>
</evidence>
<keyword evidence="16" id="KW-0472">Membrane</keyword>
<dbReference type="CDD" id="cd05508">
    <property type="entry name" value="Bromo_RACK7"/>
    <property type="match status" value="1"/>
</dbReference>
<dbReference type="Pfam" id="PF00628">
    <property type="entry name" value="PHD"/>
    <property type="match status" value="1"/>
</dbReference>
<comment type="subcellular location">
    <subcellularLocation>
        <location evidence="2">Chromosome</location>
    </subcellularLocation>
    <subcellularLocation>
        <location evidence="1">Nucleus</location>
    </subcellularLocation>
</comment>
<feature type="domain" description="Bromo" evidence="17">
    <location>
        <begin position="164"/>
        <end position="234"/>
    </location>
</feature>